<keyword evidence="2" id="KW-1185">Reference proteome</keyword>
<sequence>IYVAVATAVGCLWFLTNLFLNFCAA</sequence>
<dbReference type="EMBL" id="LXQA011349556">
    <property type="protein sequence ID" value="MCI94190.1"/>
    <property type="molecule type" value="Genomic_DNA"/>
</dbReference>
<evidence type="ECO:0000313" key="2">
    <source>
        <dbReference type="Proteomes" id="UP000265520"/>
    </source>
</evidence>
<dbReference type="Proteomes" id="UP000265520">
    <property type="component" value="Unassembled WGS sequence"/>
</dbReference>
<feature type="non-terminal residue" evidence="1">
    <location>
        <position position="1"/>
    </location>
</feature>
<organism evidence="1 2">
    <name type="scientific">Trifolium medium</name>
    <dbReference type="NCBI Taxonomy" id="97028"/>
    <lineage>
        <taxon>Eukaryota</taxon>
        <taxon>Viridiplantae</taxon>
        <taxon>Streptophyta</taxon>
        <taxon>Embryophyta</taxon>
        <taxon>Tracheophyta</taxon>
        <taxon>Spermatophyta</taxon>
        <taxon>Magnoliopsida</taxon>
        <taxon>eudicotyledons</taxon>
        <taxon>Gunneridae</taxon>
        <taxon>Pentapetalae</taxon>
        <taxon>rosids</taxon>
        <taxon>fabids</taxon>
        <taxon>Fabales</taxon>
        <taxon>Fabaceae</taxon>
        <taxon>Papilionoideae</taxon>
        <taxon>50 kb inversion clade</taxon>
        <taxon>NPAAA clade</taxon>
        <taxon>Hologalegina</taxon>
        <taxon>IRL clade</taxon>
        <taxon>Trifolieae</taxon>
        <taxon>Trifolium</taxon>
    </lineage>
</organism>
<reference evidence="1 2" key="1">
    <citation type="journal article" date="2018" name="Front. Plant Sci.">
        <title>Red Clover (Trifolium pratense) and Zigzag Clover (T. medium) - A Picture of Genomic Similarities and Differences.</title>
        <authorList>
            <person name="Dluhosova J."/>
            <person name="Istvanek J."/>
            <person name="Nedelnik J."/>
            <person name="Repkova J."/>
        </authorList>
    </citation>
    <scope>NUCLEOTIDE SEQUENCE [LARGE SCALE GENOMIC DNA]</scope>
    <source>
        <strain evidence="2">cv. 10/8</strain>
        <tissue evidence="1">Leaf</tissue>
    </source>
</reference>
<protein>
    <submittedName>
        <fullName evidence="1">Uncharacterized protein</fullName>
    </submittedName>
</protein>
<name>A0A392W679_9FABA</name>
<proteinExistence type="predicted"/>
<dbReference type="AlphaFoldDB" id="A0A392W679"/>
<comment type="caution">
    <text evidence="1">The sequence shown here is derived from an EMBL/GenBank/DDBJ whole genome shotgun (WGS) entry which is preliminary data.</text>
</comment>
<accession>A0A392W679</accession>
<evidence type="ECO:0000313" key="1">
    <source>
        <dbReference type="EMBL" id="MCI94190.1"/>
    </source>
</evidence>